<dbReference type="SUPFAM" id="SSF88659">
    <property type="entry name" value="Sigma3 and sigma4 domains of RNA polymerase sigma factors"/>
    <property type="match status" value="2"/>
</dbReference>
<keyword evidence="6" id="KW-0969">Cilium</keyword>
<dbReference type="Gene3D" id="1.10.1740.10">
    <property type="match status" value="1"/>
</dbReference>
<keyword evidence="3" id="KW-0238">DNA-binding</keyword>
<evidence type="ECO:0000256" key="1">
    <source>
        <dbReference type="ARBA" id="ARBA00023015"/>
    </source>
</evidence>
<dbReference type="InterPro" id="IPR013325">
    <property type="entry name" value="RNA_pol_sigma_r2"/>
</dbReference>
<keyword evidence="2" id="KW-0731">Sigma factor</keyword>
<dbReference type="InterPro" id="IPR013324">
    <property type="entry name" value="RNA_pol_sigma_r3/r4-like"/>
</dbReference>
<dbReference type="InterPro" id="IPR000943">
    <property type="entry name" value="RNA_pol_sigma70"/>
</dbReference>
<evidence type="ECO:0000259" key="5">
    <source>
        <dbReference type="PROSITE" id="PS00716"/>
    </source>
</evidence>
<dbReference type="NCBIfam" id="TIGR02479">
    <property type="entry name" value="FliA_WhiG"/>
    <property type="match status" value="1"/>
</dbReference>
<evidence type="ECO:0000256" key="3">
    <source>
        <dbReference type="ARBA" id="ARBA00023125"/>
    </source>
</evidence>
<dbReference type="CDD" id="cd06171">
    <property type="entry name" value="Sigma70_r4"/>
    <property type="match status" value="1"/>
</dbReference>
<dbReference type="PROSITE" id="PS00716">
    <property type="entry name" value="SIGMA70_2"/>
    <property type="match status" value="1"/>
</dbReference>
<dbReference type="InterPro" id="IPR007624">
    <property type="entry name" value="RNA_pol_sigma70_r3"/>
</dbReference>
<gene>
    <name evidence="6" type="ORF">SAMN04488506_0104</name>
</gene>
<dbReference type="GO" id="GO:0016987">
    <property type="term" value="F:sigma factor activity"/>
    <property type="evidence" value="ECO:0007669"/>
    <property type="project" value="UniProtKB-KW"/>
</dbReference>
<sequence>MMYYETDREQEILKYLPLVEKVVNGLNIKRSDYERSDLINMGVIGLMDALNKFDHSKKVPFEGYAYIRIKGAIIDEVRKTSKVSRSRITKLNDFYKAKEKLEKTLMRTPSDHEICAELGIGEKELSKIHETVHQLASVSLEDVLFSEEGHDVEIQDVLEDTTAVNSEEALLEIERKEMLALAIKKLDEREQQILNMLYIEELSLKEIAFVYDLSIPRISQIHGKMIVKLKSHMKEAYND</sequence>
<evidence type="ECO:0000313" key="7">
    <source>
        <dbReference type="Proteomes" id="UP000199136"/>
    </source>
</evidence>
<dbReference type="Pfam" id="PF04542">
    <property type="entry name" value="Sigma70_r2"/>
    <property type="match status" value="1"/>
</dbReference>
<dbReference type="InterPro" id="IPR014284">
    <property type="entry name" value="RNA_pol_sigma-70_dom"/>
</dbReference>
<dbReference type="PANTHER" id="PTHR30385">
    <property type="entry name" value="SIGMA FACTOR F FLAGELLAR"/>
    <property type="match status" value="1"/>
</dbReference>
<keyword evidence="7" id="KW-1185">Reference proteome</keyword>
<dbReference type="GO" id="GO:0003677">
    <property type="term" value="F:DNA binding"/>
    <property type="evidence" value="ECO:0007669"/>
    <property type="project" value="UniProtKB-KW"/>
</dbReference>
<protein>
    <submittedName>
        <fullName evidence="6">RNA polymerase sigma factor for flagellar operon FliA</fullName>
    </submittedName>
</protein>
<dbReference type="SUPFAM" id="SSF88946">
    <property type="entry name" value="Sigma2 domain of RNA polymerase sigma factors"/>
    <property type="match status" value="1"/>
</dbReference>
<feature type="domain" description="RNA polymerase sigma-70" evidence="5">
    <location>
        <begin position="203"/>
        <end position="229"/>
    </location>
</feature>
<keyword evidence="6" id="KW-0282">Flagellum</keyword>
<dbReference type="GO" id="GO:0003899">
    <property type="term" value="F:DNA-directed RNA polymerase activity"/>
    <property type="evidence" value="ECO:0007669"/>
    <property type="project" value="InterPro"/>
</dbReference>
<keyword evidence="6" id="KW-0966">Cell projection</keyword>
<dbReference type="Pfam" id="PF04539">
    <property type="entry name" value="Sigma70_r3"/>
    <property type="match status" value="1"/>
</dbReference>
<keyword evidence="1" id="KW-0805">Transcription regulation</keyword>
<dbReference type="NCBIfam" id="TIGR02937">
    <property type="entry name" value="sigma70-ECF"/>
    <property type="match status" value="1"/>
</dbReference>
<evidence type="ECO:0000256" key="4">
    <source>
        <dbReference type="ARBA" id="ARBA00023163"/>
    </source>
</evidence>
<accession>A0A1I5UNW9</accession>
<dbReference type="Proteomes" id="UP000199136">
    <property type="component" value="Unassembled WGS sequence"/>
</dbReference>
<evidence type="ECO:0000313" key="6">
    <source>
        <dbReference type="EMBL" id="SFP96939.1"/>
    </source>
</evidence>
<dbReference type="InterPro" id="IPR012845">
    <property type="entry name" value="RNA_pol_sigma_FliA_WhiG"/>
</dbReference>
<name>A0A1I5UNW9_9LACT</name>
<dbReference type="Gene3D" id="1.20.140.160">
    <property type="match status" value="1"/>
</dbReference>
<dbReference type="Pfam" id="PF04545">
    <property type="entry name" value="Sigma70_r4"/>
    <property type="match status" value="1"/>
</dbReference>
<dbReference type="InterPro" id="IPR007627">
    <property type="entry name" value="RNA_pol_sigma70_r2"/>
</dbReference>
<dbReference type="InterPro" id="IPR007630">
    <property type="entry name" value="RNA_pol_sigma70_r4"/>
</dbReference>
<dbReference type="STRING" id="82801.SAMN04488506_0104"/>
<dbReference type="PRINTS" id="PR00046">
    <property type="entry name" value="SIGMA70FCT"/>
</dbReference>
<organism evidence="6 7">
    <name type="scientific">Desemzia incerta</name>
    <dbReference type="NCBI Taxonomy" id="82801"/>
    <lineage>
        <taxon>Bacteria</taxon>
        <taxon>Bacillati</taxon>
        <taxon>Bacillota</taxon>
        <taxon>Bacilli</taxon>
        <taxon>Lactobacillales</taxon>
        <taxon>Carnobacteriaceae</taxon>
        <taxon>Desemzia</taxon>
    </lineage>
</organism>
<proteinExistence type="predicted"/>
<dbReference type="GO" id="GO:0006352">
    <property type="term" value="P:DNA-templated transcription initiation"/>
    <property type="evidence" value="ECO:0007669"/>
    <property type="project" value="InterPro"/>
</dbReference>
<dbReference type="AlphaFoldDB" id="A0A1I5UNW9"/>
<keyword evidence="4" id="KW-0804">Transcription</keyword>
<reference evidence="6 7" key="1">
    <citation type="submission" date="2016-10" db="EMBL/GenBank/DDBJ databases">
        <authorList>
            <person name="de Groot N.N."/>
        </authorList>
    </citation>
    <scope>NUCLEOTIDE SEQUENCE [LARGE SCALE GENOMIC DNA]</scope>
    <source>
        <strain evidence="6 7">DSM 20581</strain>
    </source>
</reference>
<dbReference type="EMBL" id="FOXW01000001">
    <property type="protein sequence ID" value="SFP96939.1"/>
    <property type="molecule type" value="Genomic_DNA"/>
</dbReference>
<evidence type="ECO:0000256" key="2">
    <source>
        <dbReference type="ARBA" id="ARBA00023082"/>
    </source>
</evidence>
<dbReference type="PANTHER" id="PTHR30385:SF7">
    <property type="entry name" value="RNA POLYMERASE SIGMA FACTOR FLIA"/>
    <property type="match status" value="1"/>
</dbReference>